<protein>
    <recommendedName>
        <fullName evidence="4">Zinc-finger domain-containing protein</fullName>
    </recommendedName>
</protein>
<dbReference type="AlphaFoldDB" id="A0A5C5WSA6"/>
<evidence type="ECO:0008006" key="4">
    <source>
        <dbReference type="Google" id="ProtNLM"/>
    </source>
</evidence>
<keyword evidence="3" id="KW-1185">Reference proteome</keyword>
<dbReference type="Proteomes" id="UP000316598">
    <property type="component" value="Unassembled WGS sequence"/>
</dbReference>
<proteinExistence type="predicted"/>
<gene>
    <name evidence="2" type="ORF">Pla22_06530</name>
</gene>
<accession>A0A5C5WSA6</accession>
<evidence type="ECO:0000313" key="3">
    <source>
        <dbReference type="Proteomes" id="UP000316598"/>
    </source>
</evidence>
<comment type="caution">
    <text evidence="2">The sequence shown here is derived from an EMBL/GenBank/DDBJ whole genome shotgun (WGS) entry which is preliminary data.</text>
</comment>
<sequence>MSDSDPTIDNMSCDQFAELLNDVLDQRKSPSQNAELCGHAQLCAGCGARFSMVCQLDAVAFRSEQFSDDPVFGNSASRKHIVDDPNVTQRISTPAQPRRSRRTIATMAVAATIMWAMIQFHQSRSTTNIAKLQIETSDEMLPVHSRPGGDDPSQREGSLVSPDLAASPFDPIGVNESELQGVELNRIDARSVLVPRSVPVQRLHSNQQAVVSSKGASVSKLSAASSMPALGIAAVAHSESTSLWNPMGTESWVDAKHWIDQTMPAVESVREGVAPIGRSLRRAVKILAGGRGDRTS</sequence>
<evidence type="ECO:0000256" key="1">
    <source>
        <dbReference type="SAM" id="MobiDB-lite"/>
    </source>
</evidence>
<name>A0A5C5WSA6_9BACT</name>
<organism evidence="2 3">
    <name type="scientific">Rubripirellula amarantea</name>
    <dbReference type="NCBI Taxonomy" id="2527999"/>
    <lineage>
        <taxon>Bacteria</taxon>
        <taxon>Pseudomonadati</taxon>
        <taxon>Planctomycetota</taxon>
        <taxon>Planctomycetia</taxon>
        <taxon>Pirellulales</taxon>
        <taxon>Pirellulaceae</taxon>
        <taxon>Rubripirellula</taxon>
    </lineage>
</organism>
<dbReference type="RefSeq" id="WP_146513310.1">
    <property type="nucleotide sequence ID" value="NZ_SJPI01000001.1"/>
</dbReference>
<dbReference type="EMBL" id="SJPI01000001">
    <property type="protein sequence ID" value="TWT53025.1"/>
    <property type="molecule type" value="Genomic_DNA"/>
</dbReference>
<reference evidence="2 3" key="1">
    <citation type="submission" date="2019-02" db="EMBL/GenBank/DDBJ databases">
        <title>Deep-cultivation of Planctomycetes and their phenomic and genomic characterization uncovers novel biology.</title>
        <authorList>
            <person name="Wiegand S."/>
            <person name="Jogler M."/>
            <person name="Boedeker C."/>
            <person name="Pinto D."/>
            <person name="Vollmers J."/>
            <person name="Rivas-Marin E."/>
            <person name="Kohn T."/>
            <person name="Peeters S.H."/>
            <person name="Heuer A."/>
            <person name="Rast P."/>
            <person name="Oberbeckmann S."/>
            <person name="Bunk B."/>
            <person name="Jeske O."/>
            <person name="Meyerdierks A."/>
            <person name="Storesund J.E."/>
            <person name="Kallscheuer N."/>
            <person name="Luecker S."/>
            <person name="Lage O.M."/>
            <person name="Pohl T."/>
            <person name="Merkel B.J."/>
            <person name="Hornburger P."/>
            <person name="Mueller R.-W."/>
            <person name="Bruemmer F."/>
            <person name="Labrenz M."/>
            <person name="Spormann A.M."/>
            <person name="Op Den Camp H."/>
            <person name="Overmann J."/>
            <person name="Amann R."/>
            <person name="Jetten M.S.M."/>
            <person name="Mascher T."/>
            <person name="Medema M.H."/>
            <person name="Devos D.P."/>
            <person name="Kaster A.-K."/>
            <person name="Ovreas L."/>
            <person name="Rohde M."/>
            <person name="Galperin M.Y."/>
            <person name="Jogler C."/>
        </authorList>
    </citation>
    <scope>NUCLEOTIDE SEQUENCE [LARGE SCALE GENOMIC DNA]</scope>
    <source>
        <strain evidence="2 3">Pla22</strain>
    </source>
</reference>
<evidence type="ECO:0000313" key="2">
    <source>
        <dbReference type="EMBL" id="TWT53025.1"/>
    </source>
</evidence>
<feature type="region of interest" description="Disordered" evidence="1">
    <location>
        <begin position="141"/>
        <end position="167"/>
    </location>
</feature>
<dbReference type="OrthoDB" id="292771at2"/>